<keyword evidence="1" id="KW-0732">Signal</keyword>
<reference evidence="2 3" key="1">
    <citation type="journal article" date="2015" name="Genome Biol.">
        <title>Comparative genomics of Steinernema reveals deeply conserved gene regulatory networks.</title>
        <authorList>
            <person name="Dillman A.R."/>
            <person name="Macchietto M."/>
            <person name="Porter C.F."/>
            <person name="Rogers A."/>
            <person name="Williams B."/>
            <person name="Antoshechkin I."/>
            <person name="Lee M.M."/>
            <person name="Goodwin Z."/>
            <person name="Lu X."/>
            <person name="Lewis E.E."/>
            <person name="Goodrich-Blair H."/>
            <person name="Stock S.P."/>
            <person name="Adams B.J."/>
            <person name="Sternberg P.W."/>
            <person name="Mortazavi A."/>
        </authorList>
    </citation>
    <scope>NUCLEOTIDE SEQUENCE [LARGE SCALE GENOMIC DNA]</scope>
    <source>
        <strain evidence="2 3">ALL</strain>
    </source>
</reference>
<dbReference type="EMBL" id="AZBU02000008">
    <property type="protein sequence ID" value="TKR66655.1"/>
    <property type="molecule type" value="Genomic_DNA"/>
</dbReference>
<dbReference type="AlphaFoldDB" id="A0A4V5ZZ81"/>
<accession>A0A4V5ZZ81</accession>
<feature type="chain" id="PRO_5020490542" description="SXP/RAL-2 family protein Ani s 5-like cation-binding domain-containing protein" evidence="1">
    <location>
        <begin position="18"/>
        <end position="145"/>
    </location>
</feature>
<sequence length="145" mass="17266">MRSLFLFAVFAFLGVSAQQQYFDDNYIHDLQNLVDYPTKMKLKGLKDNRYIPRAQKKQEFEQILNSQPQQVKDAFNQKMAYENIKRQQKQANLQQRMQWMPPAVADAYKQMDQAKNDMSLSDMEYGAKKRQFWGGLSYMDRRQFG</sequence>
<gene>
    <name evidence="2" type="ORF">L596_022920</name>
</gene>
<evidence type="ECO:0008006" key="4">
    <source>
        <dbReference type="Google" id="ProtNLM"/>
    </source>
</evidence>
<evidence type="ECO:0000256" key="1">
    <source>
        <dbReference type="SAM" id="SignalP"/>
    </source>
</evidence>
<dbReference type="Proteomes" id="UP000298663">
    <property type="component" value="Unassembled WGS sequence"/>
</dbReference>
<evidence type="ECO:0000313" key="2">
    <source>
        <dbReference type="EMBL" id="TKR66655.1"/>
    </source>
</evidence>
<proteinExistence type="predicted"/>
<reference evidence="2 3" key="2">
    <citation type="journal article" date="2019" name="G3 (Bethesda)">
        <title>Hybrid Assembly of the Genome of the Entomopathogenic Nematode Steinernema carpocapsae Identifies the X-Chromosome.</title>
        <authorList>
            <person name="Serra L."/>
            <person name="Macchietto M."/>
            <person name="Macias-Munoz A."/>
            <person name="McGill C.J."/>
            <person name="Rodriguez I.M."/>
            <person name="Rodriguez B."/>
            <person name="Murad R."/>
            <person name="Mortazavi A."/>
        </authorList>
    </citation>
    <scope>NUCLEOTIDE SEQUENCE [LARGE SCALE GENOMIC DNA]</scope>
    <source>
        <strain evidence="2 3">ALL</strain>
    </source>
</reference>
<keyword evidence="3" id="KW-1185">Reference proteome</keyword>
<dbReference type="SUPFAM" id="SSF158855">
    <property type="entry name" value="Lipase chaperone-like"/>
    <property type="match status" value="1"/>
</dbReference>
<name>A0A4V5ZZ81_STECR</name>
<comment type="caution">
    <text evidence="2">The sequence shown here is derived from an EMBL/GenBank/DDBJ whole genome shotgun (WGS) entry which is preliminary data.</text>
</comment>
<feature type="signal peptide" evidence="1">
    <location>
        <begin position="1"/>
        <end position="17"/>
    </location>
</feature>
<organism evidence="2 3">
    <name type="scientific">Steinernema carpocapsae</name>
    <name type="common">Entomopathogenic nematode</name>
    <dbReference type="NCBI Taxonomy" id="34508"/>
    <lineage>
        <taxon>Eukaryota</taxon>
        <taxon>Metazoa</taxon>
        <taxon>Ecdysozoa</taxon>
        <taxon>Nematoda</taxon>
        <taxon>Chromadorea</taxon>
        <taxon>Rhabditida</taxon>
        <taxon>Tylenchina</taxon>
        <taxon>Panagrolaimomorpha</taxon>
        <taxon>Strongyloidoidea</taxon>
        <taxon>Steinernematidae</taxon>
        <taxon>Steinernema</taxon>
    </lineage>
</organism>
<protein>
    <recommendedName>
        <fullName evidence="4">SXP/RAL-2 family protein Ani s 5-like cation-binding domain-containing protein</fullName>
    </recommendedName>
</protein>
<dbReference type="OrthoDB" id="10429714at2759"/>
<evidence type="ECO:0000313" key="3">
    <source>
        <dbReference type="Proteomes" id="UP000298663"/>
    </source>
</evidence>